<protein>
    <submittedName>
        <fullName evidence="2">Uncharacterized protein</fullName>
    </submittedName>
</protein>
<keyword evidence="3" id="KW-1185">Reference proteome</keyword>
<reference evidence="2 3" key="1">
    <citation type="submission" date="2018-06" db="EMBL/GenBank/DDBJ databases">
        <title>The draft genome sequence of Crocinitomix sp. SM1701.</title>
        <authorList>
            <person name="Zhang X."/>
        </authorList>
    </citation>
    <scope>NUCLEOTIDE SEQUENCE [LARGE SCALE GENOMIC DNA]</scope>
    <source>
        <strain evidence="2 3">SM1701</strain>
    </source>
</reference>
<evidence type="ECO:0000313" key="3">
    <source>
        <dbReference type="Proteomes" id="UP000249248"/>
    </source>
</evidence>
<keyword evidence="1" id="KW-0472">Membrane</keyword>
<evidence type="ECO:0000256" key="1">
    <source>
        <dbReference type="SAM" id="Phobius"/>
    </source>
</evidence>
<evidence type="ECO:0000313" key="2">
    <source>
        <dbReference type="EMBL" id="PZE15604.1"/>
    </source>
</evidence>
<dbReference type="Proteomes" id="UP000249248">
    <property type="component" value="Unassembled WGS sequence"/>
</dbReference>
<accession>A0A2W1MW54</accession>
<organism evidence="2 3">
    <name type="scientific">Putridiphycobacter roseus</name>
    <dbReference type="NCBI Taxonomy" id="2219161"/>
    <lineage>
        <taxon>Bacteria</taxon>
        <taxon>Pseudomonadati</taxon>
        <taxon>Bacteroidota</taxon>
        <taxon>Flavobacteriia</taxon>
        <taxon>Flavobacteriales</taxon>
        <taxon>Crocinitomicaceae</taxon>
        <taxon>Putridiphycobacter</taxon>
    </lineage>
</organism>
<proteinExistence type="predicted"/>
<keyword evidence="1" id="KW-0812">Transmembrane</keyword>
<feature type="transmembrane region" description="Helical" evidence="1">
    <location>
        <begin position="134"/>
        <end position="154"/>
    </location>
</feature>
<feature type="transmembrane region" description="Helical" evidence="1">
    <location>
        <begin position="110"/>
        <end position="128"/>
    </location>
</feature>
<dbReference type="AlphaFoldDB" id="A0A2W1MW54"/>
<sequence length="176" mass="20441">MAHKSYFFAAGATQKSTLHSPTVSYNNKMRLYPPFKKTRVKIENPNEFYDHLENIIGDNEGRLEGKITKHGFLAEKRLWYYNTGRAMIRGAFEKDLNGDYLVINLESRKGPLIVMFLFLTYILITGIIKQSIYTIHIMISVSIFCYLGGWLLYLKDLKITKHEMNEIIEKAGKHDN</sequence>
<name>A0A2W1MW54_9FLAO</name>
<comment type="caution">
    <text evidence="2">The sequence shown here is derived from an EMBL/GenBank/DDBJ whole genome shotgun (WGS) entry which is preliminary data.</text>
</comment>
<keyword evidence="1" id="KW-1133">Transmembrane helix</keyword>
<dbReference type="EMBL" id="QKSB01000030">
    <property type="protein sequence ID" value="PZE15604.1"/>
    <property type="molecule type" value="Genomic_DNA"/>
</dbReference>
<gene>
    <name evidence="2" type="ORF">DNU06_17205</name>
</gene>